<name>A0ABW5F2L1_9BACL</name>
<proteinExistence type="predicted"/>
<accession>A0ABW5F2L1</accession>
<keyword evidence="2" id="KW-1185">Reference proteome</keyword>
<gene>
    <name evidence="1" type="ORF">ACFSX3_04780</name>
</gene>
<organism evidence="1 2">
    <name type="scientific">Paenibacillus rhizoplanae</name>
    <dbReference type="NCBI Taxonomy" id="1917181"/>
    <lineage>
        <taxon>Bacteria</taxon>
        <taxon>Bacillati</taxon>
        <taxon>Bacillota</taxon>
        <taxon>Bacilli</taxon>
        <taxon>Bacillales</taxon>
        <taxon>Paenibacillaceae</taxon>
        <taxon>Paenibacillus</taxon>
    </lineage>
</organism>
<evidence type="ECO:0000313" key="1">
    <source>
        <dbReference type="EMBL" id="MFD2409171.1"/>
    </source>
</evidence>
<dbReference type="EMBL" id="JBHUKY010000012">
    <property type="protein sequence ID" value="MFD2409171.1"/>
    <property type="molecule type" value="Genomic_DNA"/>
</dbReference>
<dbReference type="Proteomes" id="UP001597448">
    <property type="component" value="Unassembled WGS sequence"/>
</dbReference>
<evidence type="ECO:0000313" key="2">
    <source>
        <dbReference type="Proteomes" id="UP001597448"/>
    </source>
</evidence>
<dbReference type="PROSITE" id="PS52050">
    <property type="entry name" value="WYL"/>
    <property type="match status" value="1"/>
</dbReference>
<dbReference type="RefSeq" id="WP_209994036.1">
    <property type="nucleotide sequence ID" value="NZ_JBHSVQ010000001.1"/>
</dbReference>
<reference evidence="2" key="1">
    <citation type="journal article" date="2019" name="Int. J. Syst. Evol. Microbiol.">
        <title>The Global Catalogue of Microorganisms (GCM) 10K type strain sequencing project: providing services to taxonomists for standard genome sequencing and annotation.</title>
        <authorList>
            <consortium name="The Broad Institute Genomics Platform"/>
            <consortium name="The Broad Institute Genome Sequencing Center for Infectious Disease"/>
            <person name="Wu L."/>
            <person name="Ma J."/>
        </authorList>
    </citation>
    <scope>NUCLEOTIDE SEQUENCE [LARGE SCALE GENOMIC DNA]</scope>
    <source>
        <strain evidence="2">CCM 8725</strain>
    </source>
</reference>
<protein>
    <submittedName>
        <fullName evidence="1">WYL domain-containing protein</fullName>
    </submittedName>
</protein>
<comment type="caution">
    <text evidence="1">The sequence shown here is derived from an EMBL/GenBank/DDBJ whole genome shotgun (WGS) entry which is preliminary data.</text>
</comment>
<sequence length="268" mass="30938">MNPFEKIFNFQIISRLEEAGSLALTSQERSWLKTMLGHPAAAEAFSTETLRKLNSLLEPEASIEVGETIIEKARSKERQVYHPLLRPLRRIIMENQGIQITYAIKHGGERTDPSGFPHKLEYNMYKREWYLQWYSTRQRSLMSTKLRNIVSAEPAPIPAHRIEGLKTRVARLLDGLRESGCIQVIPVYNAELSRILSTFSCFDKSVAFDEATGIYHITVHYMRDDSEFLLSRIRFLGLRVKITQGEQLKQRMLKSAEMAVGRYGEMEK</sequence>